<dbReference type="SMART" id="SM01178">
    <property type="entry name" value="DUF4217"/>
    <property type="match status" value="1"/>
</dbReference>
<dbReference type="InterPro" id="IPR027417">
    <property type="entry name" value="P-loop_NTPase"/>
</dbReference>
<dbReference type="Proteomes" id="UP000604825">
    <property type="component" value="Unassembled WGS sequence"/>
</dbReference>
<feature type="compositionally biased region" description="Acidic residues" evidence="8">
    <location>
        <begin position="712"/>
        <end position="722"/>
    </location>
</feature>
<dbReference type="Pfam" id="PF13959">
    <property type="entry name" value="CTE_SPB4"/>
    <property type="match status" value="1"/>
</dbReference>
<comment type="similarity">
    <text evidence="7">Belongs to the DEAD box helicase family.</text>
</comment>
<evidence type="ECO:0000259" key="11">
    <source>
        <dbReference type="PROSITE" id="PS51195"/>
    </source>
</evidence>
<evidence type="ECO:0000256" key="7">
    <source>
        <dbReference type="RuleBase" id="RU365068"/>
    </source>
</evidence>
<organism evidence="12 13">
    <name type="scientific">Miscanthus lutarioriparius</name>
    <dbReference type="NCBI Taxonomy" id="422564"/>
    <lineage>
        <taxon>Eukaryota</taxon>
        <taxon>Viridiplantae</taxon>
        <taxon>Streptophyta</taxon>
        <taxon>Embryophyta</taxon>
        <taxon>Tracheophyta</taxon>
        <taxon>Spermatophyta</taxon>
        <taxon>Magnoliopsida</taxon>
        <taxon>Liliopsida</taxon>
        <taxon>Poales</taxon>
        <taxon>Poaceae</taxon>
        <taxon>PACMAD clade</taxon>
        <taxon>Panicoideae</taxon>
        <taxon>Andropogonodae</taxon>
        <taxon>Andropogoneae</taxon>
        <taxon>Saccharinae</taxon>
        <taxon>Miscanthus</taxon>
    </lineage>
</organism>
<evidence type="ECO:0000256" key="4">
    <source>
        <dbReference type="ARBA" id="ARBA00022840"/>
    </source>
</evidence>
<keyword evidence="13" id="KW-1185">Reference proteome</keyword>
<feature type="compositionally biased region" description="Basic residues" evidence="8">
    <location>
        <begin position="691"/>
        <end position="707"/>
    </location>
</feature>
<feature type="domain" description="DEAD-box RNA helicase Q" evidence="11">
    <location>
        <begin position="99"/>
        <end position="127"/>
    </location>
</feature>
<dbReference type="PROSITE" id="PS51194">
    <property type="entry name" value="HELICASE_CTER"/>
    <property type="match status" value="1"/>
</dbReference>
<dbReference type="SUPFAM" id="SSF52540">
    <property type="entry name" value="P-loop containing nucleoside triphosphate hydrolases"/>
    <property type="match status" value="1"/>
</dbReference>
<dbReference type="PROSITE" id="PS51195">
    <property type="entry name" value="Q_MOTIF"/>
    <property type="match status" value="1"/>
</dbReference>
<protein>
    <recommendedName>
        <fullName evidence="7">ATP-dependent RNA helicase</fullName>
        <ecNumber evidence="7">3.6.4.13</ecNumber>
    </recommendedName>
</protein>
<dbReference type="InterPro" id="IPR014014">
    <property type="entry name" value="RNA_helicase_DEAD_Q_motif"/>
</dbReference>
<feature type="compositionally biased region" description="Low complexity" evidence="8">
    <location>
        <begin position="81"/>
        <end position="90"/>
    </location>
</feature>
<keyword evidence="2 7" id="KW-0378">Hydrolase</keyword>
<feature type="short sequence motif" description="Q motif" evidence="6">
    <location>
        <begin position="99"/>
        <end position="127"/>
    </location>
</feature>
<evidence type="ECO:0000259" key="10">
    <source>
        <dbReference type="PROSITE" id="PS51194"/>
    </source>
</evidence>
<feature type="compositionally biased region" description="Basic and acidic residues" evidence="8">
    <location>
        <begin position="39"/>
        <end position="49"/>
    </location>
</feature>
<dbReference type="Gene3D" id="3.40.50.300">
    <property type="entry name" value="P-loop containing nucleotide triphosphate hydrolases"/>
    <property type="match status" value="2"/>
</dbReference>
<feature type="compositionally biased region" description="Basic and acidic residues" evidence="8">
    <location>
        <begin position="680"/>
        <end position="690"/>
    </location>
</feature>
<gene>
    <name evidence="12" type="ORF">NCGR_LOCUS11842</name>
</gene>
<evidence type="ECO:0000256" key="1">
    <source>
        <dbReference type="ARBA" id="ARBA00022741"/>
    </source>
</evidence>
<evidence type="ECO:0000259" key="9">
    <source>
        <dbReference type="PROSITE" id="PS51192"/>
    </source>
</evidence>
<dbReference type="InterPro" id="IPR025313">
    <property type="entry name" value="SPB4-like_CTE"/>
</dbReference>
<dbReference type="InterPro" id="IPR001650">
    <property type="entry name" value="Helicase_C-like"/>
</dbReference>
<feature type="region of interest" description="Disordered" evidence="8">
    <location>
        <begin position="1"/>
        <end position="95"/>
    </location>
</feature>
<dbReference type="GO" id="GO:0016787">
    <property type="term" value="F:hydrolase activity"/>
    <property type="evidence" value="ECO:0007669"/>
    <property type="project" value="UniProtKB-KW"/>
</dbReference>
<keyword evidence="3 7" id="KW-0347">Helicase</keyword>
<feature type="domain" description="Helicase C-terminal" evidence="10">
    <location>
        <begin position="327"/>
        <end position="482"/>
    </location>
</feature>
<keyword evidence="5 7" id="KW-0694">RNA-binding</keyword>
<evidence type="ECO:0000256" key="2">
    <source>
        <dbReference type="ARBA" id="ARBA00022801"/>
    </source>
</evidence>
<proteinExistence type="inferred from homology"/>
<keyword evidence="1 7" id="KW-0547">Nucleotide-binding</keyword>
<keyword evidence="4 7" id="KW-0067">ATP-binding</keyword>
<comment type="catalytic activity">
    <reaction evidence="7">
        <text>ATP + H2O = ADP + phosphate + H(+)</text>
        <dbReference type="Rhea" id="RHEA:13065"/>
        <dbReference type="ChEBI" id="CHEBI:15377"/>
        <dbReference type="ChEBI" id="CHEBI:15378"/>
        <dbReference type="ChEBI" id="CHEBI:30616"/>
        <dbReference type="ChEBI" id="CHEBI:43474"/>
        <dbReference type="ChEBI" id="CHEBI:456216"/>
        <dbReference type="EC" id="3.6.4.13"/>
    </reaction>
</comment>
<evidence type="ECO:0000313" key="13">
    <source>
        <dbReference type="Proteomes" id="UP000604825"/>
    </source>
</evidence>
<reference evidence="12" key="1">
    <citation type="submission" date="2020-10" db="EMBL/GenBank/DDBJ databases">
        <authorList>
            <person name="Han B."/>
            <person name="Lu T."/>
            <person name="Zhao Q."/>
            <person name="Huang X."/>
            <person name="Zhao Y."/>
        </authorList>
    </citation>
    <scope>NUCLEOTIDE SEQUENCE</scope>
</reference>
<comment type="function">
    <text evidence="7">RNA helicase.</text>
</comment>
<feature type="domain" description="Helicase ATP-binding" evidence="9">
    <location>
        <begin position="130"/>
        <end position="305"/>
    </location>
</feature>
<dbReference type="Pfam" id="PF00271">
    <property type="entry name" value="Helicase_C"/>
    <property type="match status" value="1"/>
</dbReference>
<dbReference type="InterPro" id="IPR011545">
    <property type="entry name" value="DEAD/DEAH_box_helicase_dom"/>
</dbReference>
<dbReference type="AlphaFoldDB" id="A0A811MY82"/>
<dbReference type="GO" id="GO:0005524">
    <property type="term" value="F:ATP binding"/>
    <property type="evidence" value="ECO:0007669"/>
    <property type="project" value="UniProtKB-UniRule"/>
</dbReference>
<feature type="compositionally biased region" description="Basic and acidic residues" evidence="8">
    <location>
        <begin position="723"/>
        <end position="732"/>
    </location>
</feature>
<dbReference type="EC" id="3.6.4.13" evidence="7"/>
<dbReference type="SMART" id="SM00487">
    <property type="entry name" value="DEXDc"/>
    <property type="match status" value="1"/>
</dbReference>
<evidence type="ECO:0000313" key="12">
    <source>
        <dbReference type="EMBL" id="CAD6217893.1"/>
    </source>
</evidence>
<dbReference type="SMART" id="SM00490">
    <property type="entry name" value="HELICc"/>
    <property type="match status" value="1"/>
</dbReference>
<dbReference type="GO" id="GO:0003723">
    <property type="term" value="F:RNA binding"/>
    <property type="evidence" value="ECO:0007669"/>
    <property type="project" value="UniProtKB-UniRule"/>
</dbReference>
<dbReference type="Pfam" id="PF00270">
    <property type="entry name" value="DEAD"/>
    <property type="match status" value="1"/>
</dbReference>
<feature type="region of interest" description="Disordered" evidence="8">
    <location>
        <begin position="680"/>
        <end position="752"/>
    </location>
</feature>
<evidence type="ECO:0000256" key="8">
    <source>
        <dbReference type="SAM" id="MobiDB-lite"/>
    </source>
</evidence>
<dbReference type="CDD" id="cd18787">
    <property type="entry name" value="SF2_C_DEAD"/>
    <property type="match status" value="1"/>
</dbReference>
<evidence type="ECO:0000256" key="6">
    <source>
        <dbReference type="PROSITE-ProRule" id="PRU00552"/>
    </source>
</evidence>
<evidence type="ECO:0000256" key="5">
    <source>
        <dbReference type="ARBA" id="ARBA00022884"/>
    </source>
</evidence>
<accession>A0A811MY82</accession>
<feature type="compositionally biased region" description="Polar residues" evidence="8">
    <location>
        <begin position="1"/>
        <end position="11"/>
    </location>
</feature>
<name>A0A811MY82_9POAL</name>
<comment type="caution">
    <text evidence="12">The sequence shown here is derived from an EMBL/GenBank/DDBJ whole genome shotgun (WGS) entry which is preliminary data.</text>
</comment>
<sequence length="771" mass="86368">MTTITKQQPKSLMTAVDRNRTSTHATLLPGTLNPSSRHAPPEAPRRGEAESPAEVDEIRLLNESIDAGKPLPRTRPPPPSESAGPAPAAGEHPEHGACTLFDELPLSQKTKDGLRKAGFTKMSEIQRAALPHALCGRDVLGASKTGSGKTLAFVIPVLEKLYRERWGPEDGVGCIILSPTNDLAGQIFKVITEVGKFHNFSGGVIVGKRKGIELEKERVNSLNILVCTPGRLVQHFNETANFDCSQLQMLVLDEADQILDRGFRTQVDAIISQIPKVRQTLLFSATQTKSVKDLARVSLRDPEYISVHEEARTATPDTLEQYAMIVPLDQKLNMLWSFIKRHLNSKTIVFLSSVKQVKFVFEIFKKLRPGIPLKCMHGKMDYEVQQAIVADFNESTSVLFSTDITSRGLDIKNVDWVVQVDCPENIANYIHRVGRTARYNKKGKSLIFLCPEEEAMLEKLKATETKGRTTGADISEYSSVLVKFPNLQELGKRAFITYLRSVYLKKVFDLSRFSAEQFSAYAASLGLPVTPTIRFISHMKNVSKKDMQDIDTKQMKSSSKREVIITPKINSDLTVCDGDDDILYPKKPTTDANMDNGLDDVLHSKEPATDTDVTRLERPFKKKKLKINVHRPSGTRVKYDDEGNVIPPLASVAEEVALEPVVHKDKISQRYAEMLREMQEHDKEDKLEHKKSLREKKLQKKMKLKRKRQEETEAGPEEDSGSESDRGRDTANKGKKRYFNSDDEDNDAAKNGDVLAQQEALALKLLSKMHS</sequence>
<evidence type="ECO:0000256" key="3">
    <source>
        <dbReference type="ARBA" id="ARBA00022806"/>
    </source>
</evidence>
<dbReference type="InterPro" id="IPR014001">
    <property type="entry name" value="Helicase_ATP-bd"/>
</dbReference>
<dbReference type="EMBL" id="CAJGYO010000003">
    <property type="protein sequence ID" value="CAD6217893.1"/>
    <property type="molecule type" value="Genomic_DNA"/>
</dbReference>
<dbReference type="GO" id="GO:0003724">
    <property type="term" value="F:RNA helicase activity"/>
    <property type="evidence" value="ECO:0007669"/>
    <property type="project" value="UniProtKB-EC"/>
</dbReference>
<dbReference type="PANTHER" id="PTHR24031">
    <property type="entry name" value="RNA HELICASE"/>
    <property type="match status" value="1"/>
</dbReference>
<dbReference type="PROSITE" id="PS51192">
    <property type="entry name" value="HELICASE_ATP_BIND_1"/>
    <property type="match status" value="1"/>
</dbReference>
<dbReference type="OrthoDB" id="10259640at2759"/>
<dbReference type="CDD" id="cd17941">
    <property type="entry name" value="DEADc_DDX10"/>
    <property type="match status" value="1"/>
</dbReference>
<comment type="domain">
    <text evidence="7">The Q motif is unique to and characteristic of the DEAD box family of RNA helicases and controls ATP binding and hydrolysis.</text>
</comment>